<sequence length="278" mass="31750">MADFKGFLQAPDVRLIPGQLIQAGVNWIQREASYPSLTVDTDAETRDPAYRAQHFPKEEDLPATIVRVFRKLPNLEGLSLDLTGLDLKQMDEFKTNAQGEPETKTPTMTSLYDADFVHCLYGYGFYVSKFELESLHLGNRETEMREHQVAYVRRICPGLKELRLSGRWHLARESRMRAVEELAKALGSFNGLERLVVSHQGSAIGGWPDLEDCRHAAVVYITYAKINTLQRVCVRGVFPKFVRFDLQKDGSWSDTKHNYTRLKQMLEWPSTLEGPRSA</sequence>
<dbReference type="Proteomes" id="UP001295740">
    <property type="component" value="Unassembled WGS sequence"/>
</dbReference>
<comment type="caution">
    <text evidence="1">The sequence shown here is derived from an EMBL/GenBank/DDBJ whole genome shotgun (WGS) entry which is preliminary data.</text>
</comment>
<accession>A0AAI8VE76</accession>
<dbReference type="EMBL" id="CAUWAG010000004">
    <property type="protein sequence ID" value="CAJ2502766.1"/>
    <property type="molecule type" value="Genomic_DNA"/>
</dbReference>
<reference evidence="1" key="1">
    <citation type="submission" date="2023-10" db="EMBL/GenBank/DDBJ databases">
        <authorList>
            <person name="Hackl T."/>
        </authorList>
    </citation>
    <scope>NUCLEOTIDE SEQUENCE</scope>
</reference>
<proteinExistence type="predicted"/>
<evidence type="ECO:0000313" key="1">
    <source>
        <dbReference type="EMBL" id="CAJ2502766.1"/>
    </source>
</evidence>
<keyword evidence="2" id="KW-1185">Reference proteome</keyword>
<organism evidence="1 2">
    <name type="scientific">Anthostomella pinea</name>
    <dbReference type="NCBI Taxonomy" id="933095"/>
    <lineage>
        <taxon>Eukaryota</taxon>
        <taxon>Fungi</taxon>
        <taxon>Dikarya</taxon>
        <taxon>Ascomycota</taxon>
        <taxon>Pezizomycotina</taxon>
        <taxon>Sordariomycetes</taxon>
        <taxon>Xylariomycetidae</taxon>
        <taxon>Xylariales</taxon>
        <taxon>Xylariaceae</taxon>
        <taxon>Anthostomella</taxon>
    </lineage>
</organism>
<protein>
    <submittedName>
        <fullName evidence="1">Uu.00g101600.m01.CDS01</fullName>
    </submittedName>
</protein>
<gene>
    <name evidence="1" type="ORF">KHLLAP_LOCUS3234</name>
</gene>
<dbReference type="AlphaFoldDB" id="A0AAI8VE76"/>
<evidence type="ECO:0000313" key="2">
    <source>
        <dbReference type="Proteomes" id="UP001295740"/>
    </source>
</evidence>
<name>A0AAI8VE76_9PEZI</name>